<protein>
    <submittedName>
        <fullName evidence="1">Uncharacterized protein</fullName>
    </submittedName>
</protein>
<name>A0ABR2YCU9_9CHLO</name>
<proteinExistence type="predicted"/>
<gene>
    <name evidence="1" type="ORF">WJX75_003033</name>
</gene>
<accession>A0ABR2YCU9</accession>
<sequence>MVPRAAAWTTLSWAQVFRITDNDRLLLLHDYFRFNFATSFLCSSVQVSPRAQEVGSCTCRSQGSVPGTATSAT</sequence>
<organism evidence="1 2">
    <name type="scientific">Coccomyxa subellipsoidea</name>
    <dbReference type="NCBI Taxonomy" id="248742"/>
    <lineage>
        <taxon>Eukaryota</taxon>
        <taxon>Viridiplantae</taxon>
        <taxon>Chlorophyta</taxon>
        <taxon>core chlorophytes</taxon>
        <taxon>Trebouxiophyceae</taxon>
        <taxon>Trebouxiophyceae incertae sedis</taxon>
        <taxon>Coccomyxaceae</taxon>
        <taxon>Coccomyxa</taxon>
    </lineage>
</organism>
<comment type="caution">
    <text evidence="1">The sequence shown here is derived from an EMBL/GenBank/DDBJ whole genome shotgun (WGS) entry which is preliminary data.</text>
</comment>
<keyword evidence="2" id="KW-1185">Reference proteome</keyword>
<reference evidence="1 2" key="1">
    <citation type="journal article" date="2024" name="Nat. Commun.">
        <title>Phylogenomics reveals the evolutionary origins of lichenization in chlorophyte algae.</title>
        <authorList>
            <person name="Puginier C."/>
            <person name="Libourel C."/>
            <person name="Otte J."/>
            <person name="Skaloud P."/>
            <person name="Haon M."/>
            <person name="Grisel S."/>
            <person name="Petersen M."/>
            <person name="Berrin J.G."/>
            <person name="Delaux P.M."/>
            <person name="Dal Grande F."/>
            <person name="Keller J."/>
        </authorList>
    </citation>
    <scope>NUCLEOTIDE SEQUENCE [LARGE SCALE GENOMIC DNA]</scope>
    <source>
        <strain evidence="1 2">SAG 216-7</strain>
    </source>
</reference>
<evidence type="ECO:0000313" key="1">
    <source>
        <dbReference type="EMBL" id="KAK9902694.1"/>
    </source>
</evidence>
<evidence type="ECO:0000313" key="2">
    <source>
        <dbReference type="Proteomes" id="UP001491310"/>
    </source>
</evidence>
<dbReference type="Proteomes" id="UP001491310">
    <property type="component" value="Unassembled WGS sequence"/>
</dbReference>
<dbReference type="EMBL" id="JALJOT010000015">
    <property type="protein sequence ID" value="KAK9902694.1"/>
    <property type="molecule type" value="Genomic_DNA"/>
</dbReference>